<protein>
    <submittedName>
        <fullName evidence="1">Uncharacterized protein</fullName>
    </submittedName>
</protein>
<dbReference type="EMBL" id="BARV01033882">
    <property type="protein sequence ID" value="GAI54919.1"/>
    <property type="molecule type" value="Genomic_DNA"/>
</dbReference>
<proteinExistence type="predicted"/>
<feature type="non-terminal residue" evidence="1">
    <location>
        <position position="1"/>
    </location>
</feature>
<reference evidence="1" key="1">
    <citation type="journal article" date="2014" name="Front. Microbiol.">
        <title>High frequency of phylogenetically diverse reductive dehalogenase-homologous genes in deep subseafloor sedimentary metagenomes.</title>
        <authorList>
            <person name="Kawai M."/>
            <person name="Futagami T."/>
            <person name="Toyoda A."/>
            <person name="Takaki Y."/>
            <person name="Nishi S."/>
            <person name="Hori S."/>
            <person name="Arai W."/>
            <person name="Tsubouchi T."/>
            <person name="Morono Y."/>
            <person name="Uchiyama I."/>
            <person name="Ito T."/>
            <person name="Fujiyama A."/>
            <person name="Inagaki F."/>
            <person name="Takami H."/>
        </authorList>
    </citation>
    <scope>NUCLEOTIDE SEQUENCE</scope>
    <source>
        <strain evidence="1">Expedition CK06-06</strain>
    </source>
</reference>
<sequence>EFTPEWFQKQEEYQKKREGVVKKYIYRWIEEFAPKVIEEYILVSPWVDYIERTYGVKVIEIKLHIEKDSMFTKDGQSKEEYYDLYYSKYLPKAESES</sequence>
<accession>X1RH52</accession>
<comment type="caution">
    <text evidence="1">The sequence shown here is derived from an EMBL/GenBank/DDBJ whole genome shotgun (WGS) entry which is preliminary data.</text>
</comment>
<evidence type="ECO:0000313" key="1">
    <source>
        <dbReference type="EMBL" id="GAI54919.1"/>
    </source>
</evidence>
<organism evidence="1">
    <name type="scientific">marine sediment metagenome</name>
    <dbReference type="NCBI Taxonomy" id="412755"/>
    <lineage>
        <taxon>unclassified sequences</taxon>
        <taxon>metagenomes</taxon>
        <taxon>ecological metagenomes</taxon>
    </lineage>
</organism>
<name>X1RH52_9ZZZZ</name>
<dbReference type="AlphaFoldDB" id="X1RH52"/>
<gene>
    <name evidence="1" type="ORF">S06H3_53182</name>
</gene>